<protein>
    <submittedName>
        <fullName evidence="1">Bifunctional RNase H/acid phosphatase</fullName>
    </submittedName>
</protein>
<sequence>MQLYIWRHPKPKQVHGLCFGQSEVAVDRRKIKRLANQIDSYTKKHQLPKQIYVSPLQRSMQVGLYLQQLGFDCQIDERLMETNFGDWEGKPWSKISKDGIDKWCDDFAHFAPAGGENLTQLFERVRAWLKIRKIEEAKPKAPILAVGHAGWITTAKMVCAGKEVPSQAKDWPRPVGYCQLSVLEF</sequence>
<evidence type="ECO:0000313" key="2">
    <source>
        <dbReference type="Proteomes" id="UP000188169"/>
    </source>
</evidence>
<dbReference type="OrthoDB" id="9783269at2"/>
<dbReference type="STRING" id="1945520.A1019T_01439"/>
<proteinExistence type="predicted"/>
<dbReference type="InterPro" id="IPR013078">
    <property type="entry name" value="His_Pase_superF_clade-1"/>
</dbReference>
<dbReference type="AlphaFoldDB" id="A0A1R4EG28"/>
<dbReference type="RefSeq" id="WP_077448863.1">
    <property type="nucleotide sequence ID" value="NZ_FUGD01000087.1"/>
</dbReference>
<organism evidence="1 2">
    <name type="scientific">Psychrobacter pasteurii</name>
    <dbReference type="NCBI Taxonomy" id="1945520"/>
    <lineage>
        <taxon>Bacteria</taxon>
        <taxon>Pseudomonadati</taxon>
        <taxon>Pseudomonadota</taxon>
        <taxon>Gammaproteobacteria</taxon>
        <taxon>Moraxellales</taxon>
        <taxon>Moraxellaceae</taxon>
        <taxon>Psychrobacter</taxon>
    </lineage>
</organism>
<reference evidence="2" key="1">
    <citation type="submission" date="2017-02" db="EMBL/GenBank/DDBJ databases">
        <authorList>
            <person name="Mornico D."/>
        </authorList>
    </citation>
    <scope>NUCLEOTIDE SEQUENCE [LARGE SCALE GENOMIC DNA]</scope>
</reference>
<name>A0A1R4EG28_9GAMM</name>
<accession>A0A1R4EG28</accession>
<dbReference type="InterPro" id="IPR029033">
    <property type="entry name" value="His_PPase_superfam"/>
</dbReference>
<dbReference type="Proteomes" id="UP000188169">
    <property type="component" value="Unassembled WGS sequence"/>
</dbReference>
<dbReference type="EMBL" id="FUGD01000087">
    <property type="protein sequence ID" value="SJM37467.1"/>
    <property type="molecule type" value="Genomic_DNA"/>
</dbReference>
<evidence type="ECO:0000313" key="1">
    <source>
        <dbReference type="EMBL" id="SJM37467.1"/>
    </source>
</evidence>
<dbReference type="SUPFAM" id="SSF53254">
    <property type="entry name" value="Phosphoglycerate mutase-like"/>
    <property type="match status" value="1"/>
</dbReference>
<keyword evidence="2" id="KW-1185">Reference proteome</keyword>
<gene>
    <name evidence="1" type="ORF">A1019T_01439</name>
</gene>
<dbReference type="Gene3D" id="3.40.50.1240">
    <property type="entry name" value="Phosphoglycerate mutase-like"/>
    <property type="match status" value="1"/>
</dbReference>
<dbReference type="Pfam" id="PF00300">
    <property type="entry name" value="His_Phos_1"/>
    <property type="match status" value="1"/>
</dbReference>